<comment type="caution">
    <text evidence="2">The sequence shown here is derived from an EMBL/GenBank/DDBJ whole genome shotgun (WGS) entry which is preliminary data.</text>
</comment>
<protein>
    <submittedName>
        <fullName evidence="2">Uncharacterized protein</fullName>
    </submittedName>
</protein>
<dbReference type="Proteomes" id="UP000031668">
    <property type="component" value="Unassembled WGS sequence"/>
</dbReference>
<evidence type="ECO:0000313" key="2">
    <source>
        <dbReference type="EMBL" id="KII64133.1"/>
    </source>
</evidence>
<name>A0A0C2J500_THEKT</name>
<evidence type="ECO:0000256" key="1">
    <source>
        <dbReference type="SAM" id="Coils"/>
    </source>
</evidence>
<sequence length="141" mass="16599">MMGQESSIFTTKSINLRDNPSIIADIEDITSKPSISEIENRIKSLEEEIQNLNQELTKYRLLYEGRQIYFDQIDEEIEMLRKNIKNIKVEISKNHGTIFYSAFLQTLQDIKKKLKKTKKSKRQLESEFEKLGNKISDIIQK</sequence>
<proteinExistence type="predicted"/>
<reference evidence="2 3" key="1">
    <citation type="journal article" date="2014" name="Genome Biol. Evol.">
        <title>The genome of the myxosporean Thelohanellus kitauei shows adaptations to nutrient acquisition within its fish host.</title>
        <authorList>
            <person name="Yang Y."/>
            <person name="Xiong J."/>
            <person name="Zhou Z."/>
            <person name="Huo F."/>
            <person name="Miao W."/>
            <person name="Ran C."/>
            <person name="Liu Y."/>
            <person name="Zhang J."/>
            <person name="Feng J."/>
            <person name="Wang M."/>
            <person name="Wang M."/>
            <person name="Wang L."/>
            <person name="Yao B."/>
        </authorList>
    </citation>
    <scope>NUCLEOTIDE SEQUENCE [LARGE SCALE GENOMIC DNA]</scope>
    <source>
        <strain evidence="2">Wuqing</strain>
    </source>
</reference>
<keyword evidence="1" id="KW-0175">Coiled coil</keyword>
<keyword evidence="3" id="KW-1185">Reference proteome</keyword>
<dbReference type="EMBL" id="JWZT01004433">
    <property type="protein sequence ID" value="KII64133.1"/>
    <property type="molecule type" value="Genomic_DNA"/>
</dbReference>
<evidence type="ECO:0000313" key="3">
    <source>
        <dbReference type="Proteomes" id="UP000031668"/>
    </source>
</evidence>
<organism evidence="2 3">
    <name type="scientific">Thelohanellus kitauei</name>
    <name type="common">Myxosporean</name>
    <dbReference type="NCBI Taxonomy" id="669202"/>
    <lineage>
        <taxon>Eukaryota</taxon>
        <taxon>Metazoa</taxon>
        <taxon>Cnidaria</taxon>
        <taxon>Myxozoa</taxon>
        <taxon>Myxosporea</taxon>
        <taxon>Bivalvulida</taxon>
        <taxon>Platysporina</taxon>
        <taxon>Myxobolidae</taxon>
        <taxon>Thelohanellus</taxon>
    </lineage>
</organism>
<feature type="coiled-coil region" evidence="1">
    <location>
        <begin position="35"/>
        <end position="141"/>
    </location>
</feature>
<gene>
    <name evidence="2" type="ORF">RF11_02561</name>
</gene>
<accession>A0A0C2J500</accession>
<dbReference type="AlphaFoldDB" id="A0A0C2J500"/>